<gene>
    <name evidence="2" type="ORF">D4764_17G0007450</name>
</gene>
<organism evidence="2 3">
    <name type="scientific">Takifugu flavidus</name>
    <name type="common">sansaifugu</name>
    <dbReference type="NCBI Taxonomy" id="433684"/>
    <lineage>
        <taxon>Eukaryota</taxon>
        <taxon>Metazoa</taxon>
        <taxon>Chordata</taxon>
        <taxon>Craniata</taxon>
        <taxon>Vertebrata</taxon>
        <taxon>Euteleostomi</taxon>
        <taxon>Actinopterygii</taxon>
        <taxon>Neopterygii</taxon>
        <taxon>Teleostei</taxon>
        <taxon>Neoteleostei</taxon>
        <taxon>Acanthomorphata</taxon>
        <taxon>Eupercaria</taxon>
        <taxon>Tetraodontiformes</taxon>
        <taxon>Tetradontoidea</taxon>
        <taxon>Tetraodontidae</taxon>
        <taxon>Takifugu</taxon>
    </lineage>
</organism>
<proteinExistence type="predicted"/>
<feature type="compositionally biased region" description="Polar residues" evidence="1">
    <location>
        <begin position="79"/>
        <end position="89"/>
    </location>
</feature>
<keyword evidence="3" id="KW-1185">Reference proteome</keyword>
<dbReference type="Proteomes" id="UP000324091">
    <property type="component" value="Chromosome 17"/>
</dbReference>
<evidence type="ECO:0000313" key="2">
    <source>
        <dbReference type="EMBL" id="TWW71262.1"/>
    </source>
</evidence>
<evidence type="ECO:0000313" key="3">
    <source>
        <dbReference type="Proteomes" id="UP000324091"/>
    </source>
</evidence>
<evidence type="ECO:0000256" key="1">
    <source>
        <dbReference type="SAM" id="MobiDB-lite"/>
    </source>
</evidence>
<accession>A0A5C6NUV6</accession>
<name>A0A5C6NUV6_9TELE</name>
<dbReference type="EMBL" id="RHFK02000009">
    <property type="protein sequence ID" value="TWW71262.1"/>
    <property type="molecule type" value="Genomic_DNA"/>
</dbReference>
<dbReference type="AlphaFoldDB" id="A0A5C6NUV6"/>
<sequence length="117" mass="12931">MRQTRRHIHLLPVLLQRRENQPVKAAQRGPPAKRTKVRLFSSDESVRPSVSQLPLACLFAPGVQGVCKHGTGLDGEQLRSANFPIQTSKPAHLPPLPPPSSGHHYPCRVPTNERRAA</sequence>
<feature type="region of interest" description="Disordered" evidence="1">
    <location>
        <begin position="72"/>
        <end position="117"/>
    </location>
</feature>
<comment type="caution">
    <text evidence="2">The sequence shown here is derived from an EMBL/GenBank/DDBJ whole genome shotgun (WGS) entry which is preliminary data.</text>
</comment>
<protein>
    <submittedName>
        <fullName evidence="2">Uncharacterized protein</fullName>
    </submittedName>
</protein>
<feature type="region of interest" description="Disordered" evidence="1">
    <location>
        <begin position="19"/>
        <end position="45"/>
    </location>
</feature>
<reference evidence="2 3" key="1">
    <citation type="submission" date="2019-04" db="EMBL/GenBank/DDBJ databases">
        <title>Chromosome genome assembly for Takifugu flavidus.</title>
        <authorList>
            <person name="Xiao S."/>
        </authorList>
    </citation>
    <scope>NUCLEOTIDE SEQUENCE [LARGE SCALE GENOMIC DNA]</scope>
    <source>
        <strain evidence="2">HTHZ2018</strain>
        <tissue evidence="2">Muscle</tissue>
    </source>
</reference>